<dbReference type="InterPro" id="IPR028082">
    <property type="entry name" value="Peripla_BP_I"/>
</dbReference>
<dbReference type="InParanoid" id="A0A317ZIL7"/>
<proteinExistence type="predicted"/>
<dbReference type="SUPFAM" id="SSF46785">
    <property type="entry name" value="Winged helix' DNA-binding domain"/>
    <property type="match status" value="1"/>
</dbReference>
<dbReference type="InterPro" id="IPR036390">
    <property type="entry name" value="WH_DNA-bd_sf"/>
</dbReference>
<dbReference type="Proteomes" id="UP000247099">
    <property type="component" value="Unassembled WGS sequence"/>
</dbReference>
<dbReference type="Pfam" id="PF00392">
    <property type="entry name" value="GntR"/>
    <property type="match status" value="1"/>
</dbReference>
<keyword evidence="3" id="KW-0804">Transcription</keyword>
<dbReference type="AlphaFoldDB" id="A0A317ZIL7"/>
<dbReference type="Gene3D" id="1.10.10.10">
    <property type="entry name" value="Winged helix-like DNA-binding domain superfamily/Winged helix DNA-binding domain"/>
    <property type="match status" value="1"/>
</dbReference>
<dbReference type="InterPro" id="IPR036388">
    <property type="entry name" value="WH-like_DNA-bd_sf"/>
</dbReference>
<evidence type="ECO:0000256" key="3">
    <source>
        <dbReference type="ARBA" id="ARBA00023163"/>
    </source>
</evidence>
<dbReference type="Gene3D" id="3.40.50.2300">
    <property type="match status" value="1"/>
</dbReference>
<dbReference type="InterPro" id="IPR000524">
    <property type="entry name" value="Tscrpt_reg_HTH_GntR"/>
</dbReference>
<protein>
    <submittedName>
        <fullName evidence="6">Uncharacterized protein</fullName>
    </submittedName>
</protein>
<dbReference type="GO" id="GO:0003700">
    <property type="term" value="F:DNA-binding transcription factor activity"/>
    <property type="evidence" value="ECO:0007669"/>
    <property type="project" value="InterPro"/>
</dbReference>
<evidence type="ECO:0000259" key="4">
    <source>
        <dbReference type="Pfam" id="PF00392"/>
    </source>
</evidence>
<dbReference type="PANTHER" id="PTHR30146">
    <property type="entry name" value="LACI-RELATED TRANSCRIPTIONAL REPRESSOR"/>
    <property type="match status" value="1"/>
</dbReference>
<keyword evidence="2" id="KW-0238">DNA-binding</keyword>
<keyword evidence="7" id="KW-1185">Reference proteome</keyword>
<name>A0A317ZIL7_9BACT</name>
<feature type="domain" description="HTH gntR-type" evidence="4">
    <location>
        <begin position="10"/>
        <end position="61"/>
    </location>
</feature>
<evidence type="ECO:0000313" key="6">
    <source>
        <dbReference type="EMBL" id="PXA05360.1"/>
    </source>
</evidence>
<keyword evidence="1" id="KW-0805">Transcription regulation</keyword>
<evidence type="ECO:0000313" key="7">
    <source>
        <dbReference type="Proteomes" id="UP000247099"/>
    </source>
</evidence>
<dbReference type="InterPro" id="IPR046335">
    <property type="entry name" value="LacI/GalR-like_sensor"/>
</dbReference>
<accession>A0A317ZIL7</accession>
<sequence>MQSFHPKNVAEQVAEHLRSEIASRRLFGEMPGIHQLAAKLSVNHKTVKTALGTLEKEGLLVPQGPGKRRKIENSPRGKPRGMRIVILLYEPSDREVHYLNRLEHELQAAKHDCFFAERTLTDLKMDVTRVAAYVAETEADAWVVVAGSQPILQWFAAQDFPAFALFGRSMEVSIAKTGPKKAPAQTKLIRQLYELGHRRIVLLSREERRKPEPGFLEKLFLNELESLGIRTGSYNLPDWPERPGGLQETLDHIFRHTPPTAILIPTAPLFFALFQYAARKGIKIPEDLSVVCMDPDPAYQWCQPQISHITYDSQPWIRRIVRWANHAASGREDRRGIFYPGKLVEGGTIGPAKGL</sequence>
<dbReference type="OrthoDB" id="191052at2"/>
<gene>
    <name evidence="6" type="ORF">DDZ13_00400</name>
</gene>
<dbReference type="GO" id="GO:0000976">
    <property type="term" value="F:transcription cis-regulatory region binding"/>
    <property type="evidence" value="ECO:0007669"/>
    <property type="project" value="TreeGrafter"/>
</dbReference>
<feature type="domain" description="Transcriptional regulator LacI/GalR-like sensor" evidence="5">
    <location>
        <begin position="190"/>
        <end position="348"/>
    </location>
</feature>
<evidence type="ECO:0000256" key="1">
    <source>
        <dbReference type="ARBA" id="ARBA00023015"/>
    </source>
</evidence>
<dbReference type="PANTHER" id="PTHR30146:SF109">
    <property type="entry name" value="HTH-TYPE TRANSCRIPTIONAL REGULATOR GALS"/>
    <property type="match status" value="1"/>
</dbReference>
<reference evidence="6 7" key="1">
    <citation type="submission" date="2018-05" db="EMBL/GenBank/DDBJ databases">
        <title>Coraliomargarita sinensis sp. nov., isolated from a marine solar saltern.</title>
        <authorList>
            <person name="Zhou L.Y."/>
        </authorList>
    </citation>
    <scope>NUCLEOTIDE SEQUENCE [LARGE SCALE GENOMIC DNA]</scope>
    <source>
        <strain evidence="6 7">WN38</strain>
    </source>
</reference>
<evidence type="ECO:0000259" key="5">
    <source>
        <dbReference type="Pfam" id="PF13377"/>
    </source>
</evidence>
<comment type="caution">
    <text evidence="6">The sequence shown here is derived from an EMBL/GenBank/DDBJ whole genome shotgun (WGS) entry which is preliminary data.</text>
</comment>
<dbReference type="SUPFAM" id="SSF53822">
    <property type="entry name" value="Periplasmic binding protein-like I"/>
    <property type="match status" value="1"/>
</dbReference>
<dbReference type="Pfam" id="PF13377">
    <property type="entry name" value="Peripla_BP_3"/>
    <property type="match status" value="1"/>
</dbReference>
<dbReference type="EMBL" id="QHJQ01000001">
    <property type="protein sequence ID" value="PXA05360.1"/>
    <property type="molecule type" value="Genomic_DNA"/>
</dbReference>
<dbReference type="RefSeq" id="WP_110129441.1">
    <property type="nucleotide sequence ID" value="NZ_QHJQ01000001.1"/>
</dbReference>
<evidence type="ECO:0000256" key="2">
    <source>
        <dbReference type="ARBA" id="ARBA00023125"/>
    </source>
</evidence>
<organism evidence="6 7">
    <name type="scientific">Coraliomargarita sinensis</name>
    <dbReference type="NCBI Taxonomy" id="2174842"/>
    <lineage>
        <taxon>Bacteria</taxon>
        <taxon>Pseudomonadati</taxon>
        <taxon>Verrucomicrobiota</taxon>
        <taxon>Opitutia</taxon>
        <taxon>Puniceicoccales</taxon>
        <taxon>Coraliomargaritaceae</taxon>
        <taxon>Coraliomargarita</taxon>
    </lineage>
</organism>